<dbReference type="Gene3D" id="3.90.550.10">
    <property type="entry name" value="Spore Coat Polysaccharide Biosynthesis Protein SpsA, Chain A"/>
    <property type="match status" value="1"/>
</dbReference>
<dbReference type="RefSeq" id="WP_368635392.1">
    <property type="nucleotide sequence ID" value="NZ_JBFRHK010000002.1"/>
</dbReference>
<proteinExistence type="inferred from homology"/>
<evidence type="ECO:0000256" key="1">
    <source>
        <dbReference type="ARBA" id="ARBA00006739"/>
    </source>
</evidence>
<evidence type="ECO:0000313" key="5">
    <source>
        <dbReference type="EMBL" id="MEX3744394.1"/>
    </source>
</evidence>
<comment type="caution">
    <text evidence="5">The sequence shown here is derived from an EMBL/GenBank/DDBJ whole genome shotgun (WGS) entry which is preliminary data.</text>
</comment>
<reference evidence="5 6" key="1">
    <citation type="submission" date="2024-07" db="EMBL/GenBank/DDBJ databases">
        <title>Characterization of a bacterium isolated from hydrolysated instant sea cucumber by whole-genome sequencing and metabolomics.</title>
        <authorList>
            <person name="Luo X."/>
            <person name="Zhang Z."/>
            <person name="Zheng Z."/>
            <person name="Zhang W."/>
            <person name="Ming T."/>
            <person name="Jiao L."/>
            <person name="Su X."/>
            <person name="Kong F."/>
            <person name="Xu J."/>
        </authorList>
    </citation>
    <scope>NUCLEOTIDE SEQUENCE [LARGE SCALE GENOMIC DNA]</scope>
    <source>
        <strain evidence="5 6">XL-2024</strain>
    </source>
</reference>
<comment type="similarity">
    <text evidence="1">Belongs to the glycosyltransferase 2 family.</text>
</comment>
<dbReference type="InterPro" id="IPR029044">
    <property type="entry name" value="Nucleotide-diphossugar_trans"/>
</dbReference>
<accession>A0ABV3VU21</accession>
<keyword evidence="2" id="KW-0328">Glycosyltransferase</keyword>
<dbReference type="Pfam" id="PF00535">
    <property type="entry name" value="Glycos_transf_2"/>
    <property type="match status" value="1"/>
</dbReference>
<dbReference type="PANTHER" id="PTHR22916:SF51">
    <property type="entry name" value="GLYCOSYLTRANSFERASE EPSH-RELATED"/>
    <property type="match status" value="1"/>
</dbReference>
<sequence>MEPKILVSVILPVYNAEKYLEKCLTSICRQTLKNIEIIAINDGSSDQSLMILRKFAEEDGRITVFDIPNGGVSKARNLGIEHANGQYVTFVDADDWIEVTMLQELYLACRLTGSNIAKCDLYWQETTGSRQLNYSSHVYCTVSAVDCLNQLFTEIGERHFGFASCKLYLKSFLDKHALRFDEDMSFAEDTVFITRAVIKNQAICYVPKQLYYYNVGNQNSLTRGTNINVRQKYDVLYEKLKIELKIGNVYTEVKNSFLNYQFEGLLVILHRIQTSRVRQDIKIEIQSFVKKYPDLLKVKLINRNVKQLLFFRLVKMNWLNLSSTLIYVNLKKNKII</sequence>
<dbReference type="EMBL" id="JBFRHK010000002">
    <property type="protein sequence ID" value="MEX3744394.1"/>
    <property type="molecule type" value="Genomic_DNA"/>
</dbReference>
<evidence type="ECO:0000256" key="3">
    <source>
        <dbReference type="ARBA" id="ARBA00022679"/>
    </source>
</evidence>
<evidence type="ECO:0000256" key="2">
    <source>
        <dbReference type="ARBA" id="ARBA00022676"/>
    </source>
</evidence>
<dbReference type="SUPFAM" id="SSF53448">
    <property type="entry name" value="Nucleotide-diphospho-sugar transferases"/>
    <property type="match status" value="1"/>
</dbReference>
<dbReference type="InterPro" id="IPR001173">
    <property type="entry name" value="Glyco_trans_2-like"/>
</dbReference>
<dbReference type="Proteomes" id="UP001558534">
    <property type="component" value="Unassembled WGS sequence"/>
</dbReference>
<organism evidence="5 6">
    <name type="scientific">Lysinibacillus xylanilyticus</name>
    <dbReference type="NCBI Taxonomy" id="582475"/>
    <lineage>
        <taxon>Bacteria</taxon>
        <taxon>Bacillati</taxon>
        <taxon>Bacillota</taxon>
        <taxon>Bacilli</taxon>
        <taxon>Bacillales</taxon>
        <taxon>Bacillaceae</taxon>
        <taxon>Lysinibacillus</taxon>
    </lineage>
</organism>
<feature type="domain" description="Glycosyltransferase 2-like" evidence="4">
    <location>
        <begin position="8"/>
        <end position="175"/>
    </location>
</feature>
<evidence type="ECO:0000259" key="4">
    <source>
        <dbReference type="Pfam" id="PF00535"/>
    </source>
</evidence>
<keyword evidence="3" id="KW-0808">Transferase</keyword>
<gene>
    <name evidence="5" type="ORF">AB1300_04535</name>
</gene>
<dbReference type="PANTHER" id="PTHR22916">
    <property type="entry name" value="GLYCOSYLTRANSFERASE"/>
    <property type="match status" value="1"/>
</dbReference>
<protein>
    <submittedName>
        <fullName evidence="5">Glycosyltransferase family 2 protein</fullName>
    </submittedName>
</protein>
<name>A0ABV3VU21_9BACI</name>
<dbReference type="CDD" id="cd00761">
    <property type="entry name" value="Glyco_tranf_GTA_type"/>
    <property type="match status" value="1"/>
</dbReference>
<evidence type="ECO:0000313" key="6">
    <source>
        <dbReference type="Proteomes" id="UP001558534"/>
    </source>
</evidence>
<keyword evidence="6" id="KW-1185">Reference proteome</keyword>